<dbReference type="PROSITE" id="PS50865">
    <property type="entry name" value="ZF_MYND_2"/>
    <property type="match status" value="1"/>
</dbReference>
<dbReference type="Gene3D" id="1.25.40.10">
    <property type="entry name" value="Tetratricopeptide repeat domain"/>
    <property type="match status" value="1"/>
</dbReference>
<reference evidence="8 9" key="1">
    <citation type="journal article" date="2012" name="Genome Biol.">
        <title>Genome and low-iron response of an oceanic diatom adapted to chronic iron limitation.</title>
        <authorList>
            <person name="Lommer M."/>
            <person name="Specht M."/>
            <person name="Roy A.S."/>
            <person name="Kraemer L."/>
            <person name="Andreson R."/>
            <person name="Gutowska M.A."/>
            <person name="Wolf J."/>
            <person name="Bergner S.V."/>
            <person name="Schilhabel M.B."/>
            <person name="Klostermeier U.C."/>
            <person name="Beiko R.G."/>
            <person name="Rosenstiel P."/>
            <person name="Hippler M."/>
            <person name="Laroche J."/>
        </authorList>
    </citation>
    <scope>NUCLEOTIDE SEQUENCE [LARGE SCALE GENOMIC DNA]</scope>
    <source>
        <strain evidence="8 9">CCMP1005</strain>
    </source>
</reference>
<dbReference type="InterPro" id="IPR011990">
    <property type="entry name" value="TPR-like_helical_dom_sf"/>
</dbReference>
<evidence type="ECO:0000256" key="5">
    <source>
        <dbReference type="PROSITE-ProRule" id="PRU00134"/>
    </source>
</evidence>
<keyword evidence="3" id="KW-0862">Zinc</keyword>
<gene>
    <name evidence="8" type="ORF">THAOC_30974</name>
</gene>
<evidence type="ECO:0000313" key="9">
    <source>
        <dbReference type="Proteomes" id="UP000266841"/>
    </source>
</evidence>
<evidence type="ECO:0000256" key="3">
    <source>
        <dbReference type="ARBA" id="ARBA00022833"/>
    </source>
</evidence>
<dbReference type="Pfam" id="PF01753">
    <property type="entry name" value="zf-MYND"/>
    <property type="match status" value="1"/>
</dbReference>
<evidence type="ECO:0000256" key="2">
    <source>
        <dbReference type="ARBA" id="ARBA00022771"/>
    </source>
</evidence>
<accession>K0RTW5</accession>
<dbReference type="PROSITE" id="PS01360">
    <property type="entry name" value="ZF_MYND_1"/>
    <property type="match status" value="1"/>
</dbReference>
<dbReference type="InterPro" id="IPR050767">
    <property type="entry name" value="Sel1_AlgK"/>
</dbReference>
<evidence type="ECO:0000256" key="6">
    <source>
        <dbReference type="SAM" id="MobiDB-lite"/>
    </source>
</evidence>
<feature type="compositionally biased region" description="Basic and acidic residues" evidence="6">
    <location>
        <begin position="159"/>
        <end position="172"/>
    </location>
</feature>
<keyword evidence="9" id="KW-1185">Reference proteome</keyword>
<dbReference type="PANTHER" id="PTHR11102:SF160">
    <property type="entry name" value="ERAD-ASSOCIATED E3 UBIQUITIN-PROTEIN LIGASE COMPONENT HRD3"/>
    <property type="match status" value="1"/>
</dbReference>
<proteinExistence type="inferred from homology"/>
<dbReference type="SUPFAM" id="SSF144232">
    <property type="entry name" value="HIT/MYND zinc finger-like"/>
    <property type="match status" value="1"/>
</dbReference>
<organism evidence="8 9">
    <name type="scientific">Thalassiosira oceanica</name>
    <name type="common">Marine diatom</name>
    <dbReference type="NCBI Taxonomy" id="159749"/>
    <lineage>
        <taxon>Eukaryota</taxon>
        <taxon>Sar</taxon>
        <taxon>Stramenopiles</taxon>
        <taxon>Ochrophyta</taxon>
        <taxon>Bacillariophyta</taxon>
        <taxon>Coscinodiscophyceae</taxon>
        <taxon>Thalassiosirophycidae</taxon>
        <taxon>Thalassiosirales</taxon>
        <taxon>Thalassiosiraceae</taxon>
        <taxon>Thalassiosira</taxon>
    </lineage>
</organism>
<dbReference type="Proteomes" id="UP000266841">
    <property type="component" value="Unassembled WGS sequence"/>
</dbReference>
<feature type="region of interest" description="Disordered" evidence="6">
    <location>
        <begin position="366"/>
        <end position="386"/>
    </location>
</feature>
<name>K0RTW5_THAOC</name>
<dbReference type="EMBL" id="AGNL01044198">
    <property type="protein sequence ID" value="EJK50092.1"/>
    <property type="molecule type" value="Genomic_DNA"/>
</dbReference>
<feature type="region of interest" description="Disordered" evidence="6">
    <location>
        <begin position="696"/>
        <end position="716"/>
    </location>
</feature>
<keyword evidence="1" id="KW-0479">Metal-binding</keyword>
<comment type="caution">
    <text evidence="8">The sequence shown here is derived from an EMBL/GenBank/DDBJ whole genome shotgun (WGS) entry which is preliminary data.</text>
</comment>
<feature type="domain" description="MYND-type" evidence="7">
    <location>
        <begin position="423"/>
        <end position="464"/>
    </location>
</feature>
<feature type="region of interest" description="Disordered" evidence="6">
    <location>
        <begin position="68"/>
        <end position="91"/>
    </location>
</feature>
<protein>
    <recommendedName>
        <fullName evidence="7">MYND-type domain-containing protein</fullName>
    </recommendedName>
</protein>
<evidence type="ECO:0000313" key="8">
    <source>
        <dbReference type="EMBL" id="EJK50092.1"/>
    </source>
</evidence>
<dbReference type="OrthoDB" id="193263at2759"/>
<sequence>MSGGGHNNRPRVSVHLALGGWVCGAEVLIRKEQTKNGLSRSEAAGSVYDGTLQDRKEQLRLHSKVALLPQTTPGGGEKASRAQAHRPSRRFPSEANTIAIQPSISLPLHKLCEGNGVEARAAEPLARPVQRRLVPAVLRRRPPQAAASILVGKGGARRPQKERDPTPPRDDECNGVGVVRAERGVALPVAVLGTSRTVVVGMARRASLLGELGLGVDQPPQHLRGPARRRGRVQRRAALRVATADDRGRVGRGQGLEGVDPRDLSRLLFCVCVAMALPCPPHPPLPRAQGQLQGRLDVIADGGPAAAAVAGEEEAEELRRWGGGGGGSGTDAAAGTFHGVASRPKPRGQQELPHCPVETVFSLGQGRGGAAGPTWKHGQSGALRRRGPPVAWADEQRHVFSSVPEMNCAPVPTATAIAEAEVCANCGKEGSDAIKLKNCNACFLVKYCSVDCQKIHRKKHKVACKKRAAEIKDEKLYNQGHERDEFDFCPLCLLAIPFPEADHAKFYVCCMKRVCNGCGFAADKSGLNKVCPFCRTIAPKNSEEALEMVQKRVDARDPEAICHLGDSYNIGAHGLEKNMSRALELWSEAAELGSLRALFKMGHRYYYGDGVAQDEAKGIHYWESAVVQGDAKSRQSLGAAEASKGNYDRAVRHLLITAKMGLKESLDVIKAMFAMGHATKTQYLEGLKGYQDAVEETKSPQRDEAAKFGLLRGRRS</sequence>
<dbReference type="PANTHER" id="PTHR11102">
    <property type="entry name" value="SEL-1-LIKE PROTEIN"/>
    <property type="match status" value="1"/>
</dbReference>
<feature type="compositionally biased region" description="Basic and acidic residues" evidence="6">
    <location>
        <begin position="696"/>
        <end position="706"/>
    </location>
</feature>
<dbReference type="InterPro" id="IPR002893">
    <property type="entry name" value="Znf_MYND"/>
</dbReference>
<dbReference type="SMART" id="SM00671">
    <property type="entry name" value="SEL1"/>
    <property type="match status" value="2"/>
</dbReference>
<dbReference type="AlphaFoldDB" id="K0RTW5"/>
<dbReference type="GO" id="GO:0008270">
    <property type="term" value="F:zinc ion binding"/>
    <property type="evidence" value="ECO:0007669"/>
    <property type="project" value="UniProtKB-KW"/>
</dbReference>
<evidence type="ECO:0000256" key="4">
    <source>
        <dbReference type="ARBA" id="ARBA00038101"/>
    </source>
</evidence>
<evidence type="ECO:0000259" key="7">
    <source>
        <dbReference type="PROSITE" id="PS50865"/>
    </source>
</evidence>
<dbReference type="Gene3D" id="6.10.140.2220">
    <property type="match status" value="1"/>
</dbReference>
<keyword evidence="2 5" id="KW-0863">Zinc-finger</keyword>
<evidence type="ECO:0000256" key="1">
    <source>
        <dbReference type="ARBA" id="ARBA00022723"/>
    </source>
</evidence>
<dbReference type="SUPFAM" id="SSF81901">
    <property type="entry name" value="HCP-like"/>
    <property type="match status" value="1"/>
</dbReference>
<dbReference type="eggNOG" id="ENOG502SC8I">
    <property type="taxonomic scope" value="Eukaryota"/>
</dbReference>
<dbReference type="InterPro" id="IPR006597">
    <property type="entry name" value="Sel1-like"/>
</dbReference>
<comment type="similarity">
    <text evidence="4">Belongs to the sel-1 family.</text>
</comment>
<dbReference type="Pfam" id="PF08238">
    <property type="entry name" value="Sel1"/>
    <property type="match status" value="2"/>
</dbReference>
<feature type="region of interest" description="Disordered" evidence="6">
    <location>
        <begin position="152"/>
        <end position="172"/>
    </location>
</feature>